<feature type="signal peptide" evidence="2">
    <location>
        <begin position="1"/>
        <end position="24"/>
    </location>
</feature>
<dbReference type="AlphaFoldDB" id="A0A1V8TMI7"/>
<sequence length="980" mass="98839">MARLIFCGYGSVVLFLNSFRGVDASWGPIRYTNTSTIVVTSSSAQVPTTSISSDPISDLSTTKTTKPVSPTFLTSSIATAAPADGNGSQLGASAAVVTSISGNTSTSATIQDPADSPQPNNSTTSPNGTIAEPCSCYVRVPILSYLTWVTVPPGEALWTWTNEQGTATQAVDAYDIAQQTWYDSTITFPTMYSNYNWYYSYHGTMPTTVEGKTTCTTIEPSAVTAFLPSHPTWIGSPPPSVTPAMNDSRGAQYSPQWIIPNAQSTLMNDWRNAFPLSAAYPFHVCVMGMVGAAVPIVAPPQQLTSVSDVKLASKGPQSVAASTTAVVLPEMTSAAAEVVPAPVTSSSTTIFTAPQPAASGQKPNGFPQIALPTATTVKQVEDILPSASSASANDVLIGQPDVLQPTTAVVVATIGGHAVLVSSSAFAVGSTTLTPGAIVTVSTGSDAIVASVQTNTAGITEVVHGGSTIALLKPTQNAPSPSAIVLGEQTVTATSGVYVVQSHTLTPGAVVNIGSQDQPTAAAMLVNAAGETALVVDSHTTTLAAQQTLVTPVATVAGHVVNVVGASQVVVDGTTLTRGTPVAIGSGTATQMAAVQTDSDGRSALVIASSTILLPSTVFLATAASPAVLAFAGQTFAISGDEVFVQGHSISPGESLVLGAGAAATTVAVQIDAAGQTEVIVQGSTTTLHGLATATSPASDLVFAGQTLTPLDNGDLLIAGQILHSDGTITIGSGSRTTVAAFQTDAAGHTELVVDGSTTMLDLPRPITTLTFAQHTVTELADGTIVFNGHTLTPGASATLGSGPDATMAAMITDASGREELVIGSQTTLLPSSRPLMRYSEVMSAGDLTLTRLPGSQTVFGIDGQTVTLGGGSITLGSGSQTTHLALVTDSAGRLEVVEGSSTILLQSSAGSGIGGYVISGLLGGVAAESTTQSGQFSPTLTATSTAKLAAATAGAGRRAETWPLGLLVVAGFVGLLFAL</sequence>
<evidence type="ECO:0000313" key="4">
    <source>
        <dbReference type="Proteomes" id="UP000192596"/>
    </source>
</evidence>
<protein>
    <submittedName>
        <fullName evidence="3">Uncharacterized protein</fullName>
    </submittedName>
</protein>
<comment type="caution">
    <text evidence="3">The sequence shown here is derived from an EMBL/GenBank/DDBJ whole genome shotgun (WGS) entry which is preliminary data.</text>
</comment>
<feature type="region of interest" description="Disordered" evidence="1">
    <location>
        <begin position="106"/>
        <end position="128"/>
    </location>
</feature>
<evidence type="ECO:0000256" key="1">
    <source>
        <dbReference type="SAM" id="MobiDB-lite"/>
    </source>
</evidence>
<organism evidence="3 4">
    <name type="scientific">Cryoendolithus antarcticus</name>
    <dbReference type="NCBI Taxonomy" id="1507870"/>
    <lineage>
        <taxon>Eukaryota</taxon>
        <taxon>Fungi</taxon>
        <taxon>Dikarya</taxon>
        <taxon>Ascomycota</taxon>
        <taxon>Pezizomycotina</taxon>
        <taxon>Dothideomycetes</taxon>
        <taxon>Dothideomycetidae</taxon>
        <taxon>Cladosporiales</taxon>
        <taxon>Cladosporiaceae</taxon>
        <taxon>Cryoendolithus</taxon>
    </lineage>
</organism>
<gene>
    <name evidence="3" type="ORF">B0A48_02055</name>
</gene>
<evidence type="ECO:0000256" key="2">
    <source>
        <dbReference type="SAM" id="SignalP"/>
    </source>
</evidence>
<dbReference type="InParanoid" id="A0A1V8TMI7"/>
<accession>A0A1V8TMI7</accession>
<proteinExistence type="predicted"/>
<feature type="compositionally biased region" description="Polar residues" evidence="1">
    <location>
        <begin position="117"/>
        <end position="128"/>
    </location>
</feature>
<dbReference type="Proteomes" id="UP000192596">
    <property type="component" value="Unassembled WGS sequence"/>
</dbReference>
<keyword evidence="4" id="KW-1185">Reference proteome</keyword>
<evidence type="ECO:0000313" key="3">
    <source>
        <dbReference type="EMBL" id="OQO12593.1"/>
    </source>
</evidence>
<dbReference type="EMBL" id="NAJO01000004">
    <property type="protein sequence ID" value="OQO12593.1"/>
    <property type="molecule type" value="Genomic_DNA"/>
</dbReference>
<name>A0A1V8TMI7_9PEZI</name>
<feature type="chain" id="PRO_5012890157" evidence="2">
    <location>
        <begin position="25"/>
        <end position="980"/>
    </location>
</feature>
<keyword evidence="2" id="KW-0732">Signal</keyword>
<reference evidence="4" key="1">
    <citation type="submission" date="2017-03" db="EMBL/GenBank/DDBJ databases">
        <title>Genomes of endolithic fungi from Antarctica.</title>
        <authorList>
            <person name="Coleine C."/>
            <person name="Masonjones S."/>
            <person name="Stajich J.E."/>
        </authorList>
    </citation>
    <scope>NUCLEOTIDE SEQUENCE [LARGE SCALE GENOMIC DNA]</scope>
    <source>
        <strain evidence="4">CCFEE 5527</strain>
    </source>
</reference>